<keyword evidence="1" id="KW-0472">Membrane</keyword>
<sequence length="328" mass="37371">MFSELSQEQLLPRLQVLVYSLAAIAISILIYDQYRQGLYPLVLSNVIAIPALFFSAIFIYINRDRDAYAWINYPLICLLAALGLYQLPDYPVLMTHYLYALPLFSYFCLPINHGTWFNVAVALVLTVLVWVDEGTLNAIRSGTNYSLLVGSAWCYAYLTQLKGWSLLRLALTDQISGAYNRSHFHHVLEREIARGESARQNVSLIGLVLEEYSQLADLHGNRSVLQFLPRFVTTTQQQVRAEDEMFRLSDDLFVLVLPNCAEEGAIVLMERIKRKLEDQTWRPFAELSLGAAAVTRQPNETGEALERRLMGRLKKQKRTSLQLAAFSE</sequence>
<feature type="domain" description="GGDEF" evidence="2">
    <location>
        <begin position="200"/>
        <end position="328"/>
    </location>
</feature>
<evidence type="ECO:0000313" key="3">
    <source>
        <dbReference type="EMBL" id="CUS40197.1"/>
    </source>
</evidence>
<feature type="transmembrane region" description="Helical" evidence="1">
    <location>
        <begin position="142"/>
        <end position="158"/>
    </location>
</feature>
<proteinExistence type="predicted"/>
<dbReference type="EMBL" id="CZQC01000005">
    <property type="protein sequence ID" value="CUS40197.1"/>
    <property type="molecule type" value="Genomic_DNA"/>
</dbReference>
<evidence type="ECO:0000256" key="1">
    <source>
        <dbReference type="SAM" id="Phobius"/>
    </source>
</evidence>
<feature type="transmembrane region" description="Helical" evidence="1">
    <location>
        <begin position="12"/>
        <end position="31"/>
    </location>
</feature>
<feature type="transmembrane region" description="Helical" evidence="1">
    <location>
        <begin position="38"/>
        <end position="61"/>
    </location>
</feature>
<gene>
    <name evidence="3" type="ORF">MGWOODY_Tha888</name>
</gene>
<dbReference type="Pfam" id="PF00990">
    <property type="entry name" value="GGDEF"/>
    <property type="match status" value="1"/>
</dbReference>
<protein>
    <submittedName>
        <fullName evidence="3">GGDEF/response regulator receiver domain protein</fullName>
    </submittedName>
</protein>
<dbReference type="AlphaFoldDB" id="A0A160TB02"/>
<dbReference type="InterPro" id="IPR000160">
    <property type="entry name" value="GGDEF_dom"/>
</dbReference>
<dbReference type="Gene3D" id="3.30.70.270">
    <property type="match status" value="1"/>
</dbReference>
<name>A0A160TB02_9ZZZZ</name>
<evidence type="ECO:0000259" key="2">
    <source>
        <dbReference type="PROSITE" id="PS50887"/>
    </source>
</evidence>
<keyword evidence="1" id="KW-0812">Transmembrane</keyword>
<dbReference type="InterPro" id="IPR029787">
    <property type="entry name" value="Nucleotide_cyclase"/>
</dbReference>
<keyword evidence="1" id="KW-1133">Transmembrane helix</keyword>
<dbReference type="InterPro" id="IPR043128">
    <property type="entry name" value="Rev_trsase/Diguanyl_cyclase"/>
</dbReference>
<dbReference type="PROSITE" id="PS50887">
    <property type="entry name" value="GGDEF"/>
    <property type="match status" value="1"/>
</dbReference>
<dbReference type="NCBIfam" id="TIGR00254">
    <property type="entry name" value="GGDEF"/>
    <property type="match status" value="1"/>
</dbReference>
<accession>A0A160TB02</accession>
<reference evidence="3" key="1">
    <citation type="submission" date="2015-10" db="EMBL/GenBank/DDBJ databases">
        <authorList>
            <person name="Gilbert D.G."/>
        </authorList>
    </citation>
    <scope>NUCLEOTIDE SEQUENCE</scope>
</reference>
<organism evidence="3">
    <name type="scientific">hydrothermal vent metagenome</name>
    <dbReference type="NCBI Taxonomy" id="652676"/>
    <lineage>
        <taxon>unclassified sequences</taxon>
        <taxon>metagenomes</taxon>
        <taxon>ecological metagenomes</taxon>
    </lineage>
</organism>
<feature type="transmembrane region" description="Helical" evidence="1">
    <location>
        <begin position="97"/>
        <end position="130"/>
    </location>
</feature>
<dbReference type="SMART" id="SM00267">
    <property type="entry name" value="GGDEF"/>
    <property type="match status" value="1"/>
</dbReference>
<dbReference type="SUPFAM" id="SSF55073">
    <property type="entry name" value="Nucleotide cyclase"/>
    <property type="match status" value="1"/>
</dbReference>
<feature type="transmembrane region" description="Helical" evidence="1">
    <location>
        <begin position="67"/>
        <end position="85"/>
    </location>
</feature>